<protein>
    <recommendedName>
        <fullName evidence="6">Metallopeptidase domain-containing protein</fullName>
    </recommendedName>
</protein>
<dbReference type="InterPro" id="IPR018698">
    <property type="entry name" value="VWA-like_dom"/>
</dbReference>
<evidence type="ECO:0000259" key="3">
    <source>
        <dbReference type="Pfam" id="PF13203"/>
    </source>
</evidence>
<organism evidence="4 5">
    <name type="scientific">Thiolapillus brandeum</name>
    <dbReference type="NCBI Taxonomy" id="1076588"/>
    <lineage>
        <taxon>Bacteria</taxon>
        <taxon>Pseudomonadati</taxon>
        <taxon>Pseudomonadota</taxon>
        <taxon>Gammaproteobacteria</taxon>
        <taxon>Chromatiales</taxon>
        <taxon>Sedimenticolaceae</taxon>
        <taxon>Thiolapillus</taxon>
    </lineage>
</organism>
<feature type="compositionally biased region" description="Low complexity" evidence="1">
    <location>
        <begin position="177"/>
        <end position="210"/>
    </location>
</feature>
<dbReference type="SUPFAM" id="SSF53300">
    <property type="entry name" value="vWA-like"/>
    <property type="match status" value="1"/>
</dbReference>
<feature type="compositionally biased region" description="Acidic residues" evidence="1">
    <location>
        <begin position="153"/>
        <end position="167"/>
    </location>
</feature>
<proteinExistence type="predicted"/>
<feature type="region of interest" description="Disordered" evidence="1">
    <location>
        <begin position="150"/>
        <end position="225"/>
    </location>
</feature>
<feature type="domain" description="Putative metallopeptidase" evidence="3">
    <location>
        <begin position="10"/>
        <end position="303"/>
    </location>
</feature>
<dbReference type="KEGG" id="tbn:TBH_C2475"/>
<dbReference type="RefSeq" id="WP_172649515.1">
    <property type="nucleotide sequence ID" value="NZ_AP012273.1"/>
</dbReference>
<dbReference type="InterPro" id="IPR036465">
    <property type="entry name" value="vWFA_dom_sf"/>
</dbReference>
<dbReference type="Pfam" id="PF13203">
    <property type="entry name" value="DUF2201_N"/>
    <property type="match status" value="1"/>
</dbReference>
<evidence type="ECO:0008006" key="6">
    <source>
        <dbReference type="Google" id="ProtNLM"/>
    </source>
</evidence>
<accession>A0A7U6JIC5</accession>
<dbReference type="PANTHER" id="PTHR38730:SF1">
    <property type="entry name" value="SLL7028 PROTEIN"/>
    <property type="match status" value="1"/>
</dbReference>
<dbReference type="Proteomes" id="UP000031631">
    <property type="component" value="Chromosome"/>
</dbReference>
<feature type="domain" description="VWA-like" evidence="2">
    <location>
        <begin position="310"/>
        <end position="434"/>
    </location>
</feature>
<evidence type="ECO:0000256" key="1">
    <source>
        <dbReference type="SAM" id="MobiDB-lite"/>
    </source>
</evidence>
<sequence length="435" mass="49001">MAELDHDKIQTKLAAARTRLILDKPFLGALVLRLPMKAASAEWCPTTGTDARHFYYNPEYINSLTLAQTQFMLAHEALHCALSHFSRRAHRVLHRWNLACDYAINPLLVDEGLTPPYDTLVMDEYKGMTAEEIYPLLQEDDNQETIDQHLYDQDSDGSGDGTDDGEPPPDNPPPEPQQQKEQQQQPGNPDQNDQNPSGGQSQQGNTGNDQPHPGENSQPPPLTPEERDTLEIQWQQRMAGAAQQAIQAGKMNGAMARMIDHLLQPRLPWRMLLARYMTSMARDDYSYMRQSRRSQGDAILPSLHSSQVDVVVALDTSGSIRDSDIHEFLSEVSALKGQMRARVTLIPCDAHIAEGAPWIFEPWEEMELQAEISGGGGTDFRPVFQWVEEQGMKPEILVYFSDLQGQFPELAPSYPVLWLVKGKEKPPWGQRIQLN</sequence>
<gene>
    <name evidence="4" type="ORF">TBH_C2475</name>
</gene>
<name>A0A7U6JIC5_9GAMM</name>
<dbReference type="InterPro" id="IPR025154">
    <property type="entry name" value="Put_metallopeptidase_dom"/>
</dbReference>
<dbReference type="EMBL" id="AP012273">
    <property type="protein sequence ID" value="BAO45384.1"/>
    <property type="molecule type" value="Genomic_DNA"/>
</dbReference>
<dbReference type="PANTHER" id="PTHR38730">
    <property type="entry name" value="SLL7028 PROTEIN"/>
    <property type="match status" value="1"/>
</dbReference>
<evidence type="ECO:0000313" key="4">
    <source>
        <dbReference type="EMBL" id="BAO45384.1"/>
    </source>
</evidence>
<keyword evidence="5" id="KW-1185">Reference proteome</keyword>
<reference evidence="4 5" key="1">
    <citation type="journal article" date="2014" name="PLoS ONE">
        <title>Physiological and genomic features of a novel sulfur-oxidizing gammaproteobacterium belonging to a previously uncultivated symbiotic lineage isolated from a hydrothermal vent.</title>
        <authorList>
            <person name="Nunoura T."/>
            <person name="Takaki Y."/>
            <person name="Kazama H."/>
            <person name="Kakuta J."/>
            <person name="Shimamura S."/>
            <person name="Makita H."/>
            <person name="Hirai M."/>
            <person name="Miyazaki M."/>
            <person name="Takai K."/>
        </authorList>
    </citation>
    <scope>NUCLEOTIDE SEQUENCE [LARGE SCALE GENOMIC DNA]</scope>
    <source>
        <strain evidence="4 5">Hiromi1</strain>
    </source>
</reference>
<dbReference type="AlphaFoldDB" id="A0A7U6JIC5"/>
<dbReference type="Pfam" id="PF09967">
    <property type="entry name" value="DUF2201"/>
    <property type="match status" value="1"/>
</dbReference>
<evidence type="ECO:0000313" key="5">
    <source>
        <dbReference type="Proteomes" id="UP000031631"/>
    </source>
</evidence>
<evidence type="ECO:0000259" key="2">
    <source>
        <dbReference type="Pfam" id="PF09967"/>
    </source>
</evidence>